<proteinExistence type="predicted"/>
<dbReference type="PANTHER" id="PTHR36836">
    <property type="entry name" value="COLANIC ACID BIOSYNTHESIS PROTEIN WCAK"/>
    <property type="match status" value="1"/>
</dbReference>
<dbReference type="PANTHER" id="PTHR36836:SF1">
    <property type="entry name" value="COLANIC ACID BIOSYNTHESIS PROTEIN WCAK"/>
    <property type="match status" value="1"/>
</dbReference>
<feature type="domain" description="Polysaccharide pyruvyl transferase" evidence="1">
    <location>
        <begin position="15"/>
        <end position="311"/>
    </location>
</feature>
<evidence type="ECO:0000259" key="1">
    <source>
        <dbReference type="Pfam" id="PF04230"/>
    </source>
</evidence>
<sequence>MKIGIVGNYGHSNNGDEAILTGILTQLETEFNVKKDDICVFSNNPEDTMKKHNVTSYPLMHKKGNTATTAINTILKHIAVFRKLDLLIIGGGGLLMDMYKRDAPLYSTLGILSKMLGSKVIIYGVGAGPINTQAGKTFIKSLINASQSISVRDINSKKLLEQIGVQKDIRVIGDPAFNIVSSKRKVQKDNIKNVGVTAVPYFSKDYWPEADEDKYHSYVNAMAKNLDAIIEKEELNVTLYSTKYPEDVTVTKDIFAKMVNKRNVALNDRNLSPLEIFDLSTEQDLIIGTRLHSLIIATSAQTPVIGIGYHHKVRDFMQGIEREEAFVEINNLEQDDNSLLKIVQSFQENWDETKEEYKEVSNKCKTQAKQGLEQLSAYIK</sequence>
<dbReference type="InterPro" id="IPR007345">
    <property type="entry name" value="Polysacch_pyruvyl_Trfase"/>
</dbReference>
<reference evidence="2 3" key="1">
    <citation type="submission" date="2019-04" db="EMBL/GenBank/DDBJ databases">
        <title>Bacillus caeni sp. nov., a bacterium isolated from mangrove sediment.</title>
        <authorList>
            <person name="Huang H."/>
            <person name="Mo K."/>
            <person name="Hu Y."/>
        </authorList>
    </citation>
    <scope>NUCLEOTIDE SEQUENCE [LARGE SCALE GENOMIC DNA]</scope>
    <source>
        <strain evidence="2 3">HB172195</strain>
    </source>
</reference>
<gene>
    <name evidence="2" type="ORF">FCL54_21915</name>
</gene>
<dbReference type="Pfam" id="PF04230">
    <property type="entry name" value="PS_pyruv_trans"/>
    <property type="match status" value="1"/>
</dbReference>
<dbReference type="AlphaFoldDB" id="A0A5R9F164"/>
<dbReference type="EMBL" id="SWLG01000027">
    <property type="protein sequence ID" value="TLS35178.1"/>
    <property type="molecule type" value="Genomic_DNA"/>
</dbReference>
<dbReference type="OrthoDB" id="3199616at2"/>
<dbReference type="GO" id="GO:0016740">
    <property type="term" value="F:transferase activity"/>
    <property type="evidence" value="ECO:0007669"/>
    <property type="project" value="UniProtKB-KW"/>
</dbReference>
<comment type="caution">
    <text evidence="2">The sequence shown here is derived from an EMBL/GenBank/DDBJ whole genome shotgun (WGS) entry which is preliminary data.</text>
</comment>
<organism evidence="2 3">
    <name type="scientific">Exobacillus caeni</name>
    <dbReference type="NCBI Taxonomy" id="2574798"/>
    <lineage>
        <taxon>Bacteria</taxon>
        <taxon>Bacillati</taxon>
        <taxon>Bacillota</taxon>
        <taxon>Bacilli</taxon>
        <taxon>Bacillales</taxon>
        <taxon>Guptibacillaceae</taxon>
        <taxon>Exobacillus</taxon>
    </lineage>
</organism>
<name>A0A5R9F164_9BACL</name>
<dbReference type="RefSeq" id="WP_138129359.1">
    <property type="nucleotide sequence ID" value="NZ_SWLG01000027.1"/>
</dbReference>
<evidence type="ECO:0000313" key="2">
    <source>
        <dbReference type="EMBL" id="TLS35178.1"/>
    </source>
</evidence>
<accession>A0A5R9F164</accession>
<protein>
    <submittedName>
        <fullName evidence="2">Polysaccharide pyruvyl transferase</fullName>
    </submittedName>
</protein>
<keyword evidence="3" id="KW-1185">Reference proteome</keyword>
<evidence type="ECO:0000313" key="3">
    <source>
        <dbReference type="Proteomes" id="UP000308230"/>
    </source>
</evidence>
<dbReference type="Proteomes" id="UP000308230">
    <property type="component" value="Unassembled WGS sequence"/>
</dbReference>
<keyword evidence="2" id="KW-0808">Transferase</keyword>